<feature type="chain" id="PRO_5034912047" description="Ig-like domain-containing protein" evidence="7">
    <location>
        <begin position="21"/>
        <end position="154"/>
    </location>
</feature>
<dbReference type="InterPro" id="IPR051006">
    <property type="entry name" value="TCR_variable_domain"/>
</dbReference>
<dbReference type="SMART" id="SM00409">
    <property type="entry name" value="IG"/>
    <property type="match status" value="1"/>
</dbReference>
<organism evidence="9 10">
    <name type="scientific">Spermophilus dauricus</name>
    <name type="common">Daurian ground squirrel</name>
    <dbReference type="NCBI Taxonomy" id="99837"/>
    <lineage>
        <taxon>Eukaryota</taxon>
        <taxon>Metazoa</taxon>
        <taxon>Chordata</taxon>
        <taxon>Craniata</taxon>
        <taxon>Vertebrata</taxon>
        <taxon>Euteleostomi</taxon>
        <taxon>Mammalia</taxon>
        <taxon>Eutheria</taxon>
        <taxon>Euarchontoglires</taxon>
        <taxon>Glires</taxon>
        <taxon>Rodentia</taxon>
        <taxon>Sciuromorpha</taxon>
        <taxon>Sciuridae</taxon>
        <taxon>Xerinae</taxon>
        <taxon>Marmotini</taxon>
        <taxon>Spermophilus</taxon>
    </lineage>
</organism>
<keyword evidence="2" id="KW-0391">Immunity</keyword>
<keyword evidence="10" id="KW-1185">Reference proteome</keyword>
<dbReference type="AlphaFoldDB" id="A0A8C9UQ81"/>
<name>A0A8C9UQ81_SPEDA</name>
<sequence length="154" mass="16831">MKSLSVLLLILWLQLSWVHSQQKAVEQSPTALSVPEGSVASLNCTYSNSLSQYLFWYRQYPGKGPKLLISIFSNGKKGEGRFTAQLDTAKRHLFLHIRGSQLSDSATYLCAVSTQYCGRGNCILETLSRDWGCSSVAECLSGTCEALGSILSAT</sequence>
<dbReference type="SUPFAM" id="SSF48726">
    <property type="entry name" value="Immunoglobulin"/>
    <property type="match status" value="1"/>
</dbReference>
<evidence type="ECO:0000256" key="4">
    <source>
        <dbReference type="ARBA" id="ARBA00023170"/>
    </source>
</evidence>
<evidence type="ECO:0000256" key="6">
    <source>
        <dbReference type="ARBA" id="ARBA00043266"/>
    </source>
</evidence>
<proteinExistence type="predicted"/>
<dbReference type="GO" id="GO:0002250">
    <property type="term" value="P:adaptive immune response"/>
    <property type="evidence" value="ECO:0007669"/>
    <property type="project" value="UniProtKB-KW"/>
</dbReference>
<evidence type="ECO:0000256" key="1">
    <source>
        <dbReference type="ARBA" id="ARBA00022729"/>
    </source>
</evidence>
<reference evidence="9" key="2">
    <citation type="submission" date="2025-09" db="UniProtKB">
        <authorList>
            <consortium name="Ensembl"/>
        </authorList>
    </citation>
    <scope>IDENTIFICATION</scope>
</reference>
<keyword evidence="1 7" id="KW-0732">Signal</keyword>
<evidence type="ECO:0000256" key="2">
    <source>
        <dbReference type="ARBA" id="ARBA00022859"/>
    </source>
</evidence>
<keyword evidence="3" id="KW-1064">Adaptive immunity</keyword>
<keyword evidence="4" id="KW-0675">Receptor</keyword>
<reference evidence="9" key="1">
    <citation type="submission" date="2025-08" db="UniProtKB">
        <authorList>
            <consortium name="Ensembl"/>
        </authorList>
    </citation>
    <scope>IDENTIFICATION</scope>
</reference>
<dbReference type="PANTHER" id="PTHR19343:SF3">
    <property type="entry name" value="T CELL RECEPTOR ALPHA VARIABLE 12-2"/>
    <property type="match status" value="1"/>
</dbReference>
<dbReference type="InterPro" id="IPR007110">
    <property type="entry name" value="Ig-like_dom"/>
</dbReference>
<dbReference type="Gene3D" id="2.60.40.10">
    <property type="entry name" value="Immunoglobulins"/>
    <property type="match status" value="1"/>
</dbReference>
<dbReference type="Pfam" id="PF07686">
    <property type="entry name" value="V-set"/>
    <property type="match status" value="1"/>
</dbReference>
<accession>A0A8C9UQ81</accession>
<dbReference type="SMART" id="SM00406">
    <property type="entry name" value="IGv"/>
    <property type="match status" value="1"/>
</dbReference>
<protein>
    <recommendedName>
        <fullName evidence="8">Ig-like domain-containing protein</fullName>
    </recommendedName>
</protein>
<keyword evidence="6" id="KW-1279">T cell receptor</keyword>
<dbReference type="GO" id="GO:0042101">
    <property type="term" value="C:T cell receptor complex"/>
    <property type="evidence" value="ECO:0007669"/>
    <property type="project" value="UniProtKB-KW"/>
</dbReference>
<feature type="domain" description="Ig-like" evidence="8">
    <location>
        <begin position="23"/>
        <end position="128"/>
    </location>
</feature>
<dbReference type="InterPro" id="IPR013783">
    <property type="entry name" value="Ig-like_fold"/>
</dbReference>
<keyword evidence="5" id="KW-0393">Immunoglobulin domain</keyword>
<evidence type="ECO:0000256" key="7">
    <source>
        <dbReference type="SAM" id="SignalP"/>
    </source>
</evidence>
<dbReference type="Proteomes" id="UP000694422">
    <property type="component" value="Unplaced"/>
</dbReference>
<dbReference type="GO" id="GO:0042605">
    <property type="term" value="F:peptide antigen binding"/>
    <property type="evidence" value="ECO:0007669"/>
    <property type="project" value="TreeGrafter"/>
</dbReference>
<dbReference type="PROSITE" id="PS50835">
    <property type="entry name" value="IG_LIKE"/>
    <property type="match status" value="1"/>
</dbReference>
<dbReference type="InterPro" id="IPR036179">
    <property type="entry name" value="Ig-like_dom_sf"/>
</dbReference>
<evidence type="ECO:0000259" key="8">
    <source>
        <dbReference type="PROSITE" id="PS50835"/>
    </source>
</evidence>
<evidence type="ECO:0000256" key="5">
    <source>
        <dbReference type="ARBA" id="ARBA00023319"/>
    </source>
</evidence>
<dbReference type="CDD" id="cd04983">
    <property type="entry name" value="IgV_TCR_alpha"/>
    <property type="match status" value="1"/>
</dbReference>
<dbReference type="InterPro" id="IPR003599">
    <property type="entry name" value="Ig_sub"/>
</dbReference>
<feature type="signal peptide" evidence="7">
    <location>
        <begin position="1"/>
        <end position="20"/>
    </location>
</feature>
<evidence type="ECO:0000313" key="9">
    <source>
        <dbReference type="Ensembl" id="ENSSDAP00000014317.1"/>
    </source>
</evidence>
<evidence type="ECO:0000313" key="10">
    <source>
        <dbReference type="Proteomes" id="UP000694422"/>
    </source>
</evidence>
<evidence type="ECO:0000256" key="3">
    <source>
        <dbReference type="ARBA" id="ARBA00023130"/>
    </source>
</evidence>
<dbReference type="PANTHER" id="PTHR19343">
    <property type="entry name" value="T CELL RECEPTOR ALPHA VARIABLE 1-2"/>
    <property type="match status" value="1"/>
</dbReference>
<dbReference type="InterPro" id="IPR013106">
    <property type="entry name" value="Ig_V-set"/>
</dbReference>
<dbReference type="Ensembl" id="ENSSDAT00000016221.1">
    <property type="protein sequence ID" value="ENSSDAP00000014317.1"/>
    <property type="gene ID" value="ENSSDAG00000012902.1"/>
</dbReference>